<evidence type="ECO:0000256" key="3">
    <source>
        <dbReference type="ARBA" id="ARBA00022618"/>
    </source>
</evidence>
<dbReference type="GeneID" id="41339300"/>
<evidence type="ECO:0000259" key="11">
    <source>
        <dbReference type="PROSITE" id="PS51900"/>
    </source>
</evidence>
<keyword evidence="5 9" id="KW-0229">DNA integration</keyword>
<feature type="active site" description="O-(3'-phospho-DNA)-tyrosine intermediate" evidence="9">
    <location>
        <position position="280"/>
    </location>
</feature>
<proteinExistence type="inferred from homology"/>
<feature type="domain" description="Core-binding (CB)" evidence="11">
    <location>
        <begin position="1"/>
        <end position="86"/>
    </location>
</feature>
<sequence>MDIISDYKDYLIIEKNFSEHTAISYINDVKGFEDFLIKEGLAKDLLGARRPRLARNYISYLDNQDFKKKTIARKLSSLKNFYNYLIFKELIEENIFSDIKAPKVAKTLPHIIDEEAINYLFDSIDTSKPLGYRNLVILDLLYSCGVRASELINLEIKDIYLSSGQILIHGKGKKDRYIILHEKLIEEIRHYLSFVRVTLLSKGDDTNQQKLFINYKGGPLTVRGLRVILNQMIKDSGETYAIHPHMLRHAFATTMLNHGADLRVVQELLGHEHLKSTQIYTHVSKEQLKEKYMQTHPRNQHNEKTK</sequence>
<reference evidence="12 13" key="1">
    <citation type="submission" date="2019-07" db="EMBL/GenBank/DDBJ databases">
        <title>Genome sequence of Acholeplasma laidlawii strain with increased resistance to erythromycin.</title>
        <authorList>
            <person name="Medvedeva E.S."/>
            <person name="Baranova N.B."/>
            <person name="Siniagina M.N."/>
            <person name="Mouzykantov A."/>
            <person name="Chernova O.A."/>
            <person name="Chernov V.M."/>
        </authorList>
    </citation>
    <scope>NUCLEOTIDE SEQUENCE [LARGE SCALE GENOMIC DNA]</scope>
    <source>
        <strain evidence="12 13">PG8REry</strain>
    </source>
</reference>
<dbReference type="Pfam" id="PF02899">
    <property type="entry name" value="Phage_int_SAM_1"/>
    <property type="match status" value="1"/>
</dbReference>
<protein>
    <recommendedName>
        <fullName evidence="9">Tyrosine recombinase XerC</fullName>
    </recommendedName>
</protein>
<dbReference type="PROSITE" id="PS51900">
    <property type="entry name" value="CB"/>
    <property type="match status" value="1"/>
</dbReference>
<keyword evidence="3 9" id="KW-0132">Cell division</keyword>
<dbReference type="Gene3D" id="1.10.443.10">
    <property type="entry name" value="Intergrase catalytic core"/>
    <property type="match status" value="1"/>
</dbReference>
<name>A0A553IG13_ACHLA</name>
<dbReference type="HAMAP" id="MF_01808">
    <property type="entry name" value="Recomb_XerC_XerD"/>
    <property type="match status" value="1"/>
</dbReference>
<dbReference type="InterPro" id="IPR013762">
    <property type="entry name" value="Integrase-like_cat_sf"/>
</dbReference>
<evidence type="ECO:0000256" key="6">
    <source>
        <dbReference type="ARBA" id="ARBA00023125"/>
    </source>
</evidence>
<dbReference type="CDD" id="cd00798">
    <property type="entry name" value="INT_XerDC_C"/>
    <property type="match status" value="1"/>
</dbReference>
<feature type="active site" evidence="9">
    <location>
        <position position="248"/>
    </location>
</feature>
<comment type="caution">
    <text evidence="12">The sequence shown here is derived from an EMBL/GenBank/DDBJ whole genome shotgun (WGS) entry which is preliminary data.</text>
</comment>
<dbReference type="PROSITE" id="PS51898">
    <property type="entry name" value="TYR_RECOMBINASE"/>
    <property type="match status" value="1"/>
</dbReference>
<keyword evidence="6 9" id="KW-0238">DNA-binding</keyword>
<dbReference type="OMA" id="AMMELMY"/>
<dbReference type="InterPro" id="IPR011010">
    <property type="entry name" value="DNA_brk_join_enz"/>
</dbReference>
<evidence type="ECO:0000313" key="12">
    <source>
        <dbReference type="EMBL" id="TRX99136.1"/>
    </source>
</evidence>
<evidence type="ECO:0000256" key="2">
    <source>
        <dbReference type="ARBA" id="ARBA00022490"/>
    </source>
</evidence>
<dbReference type="GO" id="GO:0003677">
    <property type="term" value="F:DNA binding"/>
    <property type="evidence" value="ECO:0007669"/>
    <property type="project" value="UniProtKB-UniRule"/>
</dbReference>
<comment type="function">
    <text evidence="9">Site-specific tyrosine recombinase, which acts by catalyzing the cutting and rejoining of the recombining DNA molecules. The XerC-XerD complex is essential to convert dimers of the bacterial chromosome into monomers to permit their segregation at cell division. It also contributes to the segregational stability of plasmids.</text>
</comment>
<dbReference type="Gene3D" id="1.10.150.130">
    <property type="match status" value="1"/>
</dbReference>
<feature type="active site" evidence="9">
    <location>
        <position position="271"/>
    </location>
</feature>
<organism evidence="12 13">
    <name type="scientific">Acholeplasma laidlawii</name>
    <dbReference type="NCBI Taxonomy" id="2148"/>
    <lineage>
        <taxon>Bacteria</taxon>
        <taxon>Bacillati</taxon>
        <taxon>Mycoplasmatota</taxon>
        <taxon>Mollicutes</taxon>
        <taxon>Acholeplasmatales</taxon>
        <taxon>Acholeplasmataceae</taxon>
        <taxon>Acholeplasma</taxon>
    </lineage>
</organism>
<dbReference type="PANTHER" id="PTHR30349:SF77">
    <property type="entry name" value="TYROSINE RECOMBINASE XERC"/>
    <property type="match status" value="1"/>
</dbReference>
<feature type="active site" evidence="9">
    <location>
        <position position="245"/>
    </location>
</feature>
<dbReference type="InterPro" id="IPR050090">
    <property type="entry name" value="Tyrosine_recombinase_XerCD"/>
</dbReference>
<keyword evidence="2 9" id="KW-0963">Cytoplasm</keyword>
<feature type="active site" evidence="9">
    <location>
        <position position="171"/>
    </location>
</feature>
<evidence type="ECO:0000256" key="7">
    <source>
        <dbReference type="ARBA" id="ARBA00023172"/>
    </source>
</evidence>
<evidence type="ECO:0000256" key="9">
    <source>
        <dbReference type="HAMAP-Rule" id="MF_01808"/>
    </source>
</evidence>
<dbReference type="SUPFAM" id="SSF56349">
    <property type="entry name" value="DNA breaking-rejoining enzymes"/>
    <property type="match status" value="1"/>
</dbReference>
<evidence type="ECO:0000256" key="4">
    <source>
        <dbReference type="ARBA" id="ARBA00022829"/>
    </source>
</evidence>
<comment type="subcellular location">
    <subcellularLocation>
        <location evidence="1 9">Cytoplasm</location>
    </subcellularLocation>
</comment>
<feature type="active site" evidence="9">
    <location>
        <position position="147"/>
    </location>
</feature>
<dbReference type="RefSeq" id="WP_012243090.1">
    <property type="nucleotide sequence ID" value="NZ_CP103951.1"/>
</dbReference>
<dbReference type="AlphaFoldDB" id="A0A553IG13"/>
<dbReference type="InterPro" id="IPR010998">
    <property type="entry name" value="Integrase_recombinase_N"/>
</dbReference>
<dbReference type="GO" id="GO:0051301">
    <property type="term" value="P:cell division"/>
    <property type="evidence" value="ECO:0007669"/>
    <property type="project" value="UniProtKB-KW"/>
</dbReference>
<evidence type="ECO:0000256" key="8">
    <source>
        <dbReference type="ARBA" id="ARBA00023306"/>
    </source>
</evidence>
<keyword evidence="7 9" id="KW-0233">DNA recombination</keyword>
<dbReference type="GO" id="GO:0005737">
    <property type="term" value="C:cytoplasm"/>
    <property type="evidence" value="ECO:0007669"/>
    <property type="project" value="UniProtKB-SubCell"/>
</dbReference>
<dbReference type="PANTHER" id="PTHR30349">
    <property type="entry name" value="PHAGE INTEGRASE-RELATED"/>
    <property type="match status" value="1"/>
</dbReference>
<dbReference type="EMBL" id="VKID01000002">
    <property type="protein sequence ID" value="TRX99136.1"/>
    <property type="molecule type" value="Genomic_DNA"/>
</dbReference>
<dbReference type="GO" id="GO:0007059">
    <property type="term" value="P:chromosome segregation"/>
    <property type="evidence" value="ECO:0007669"/>
    <property type="project" value="UniProtKB-UniRule"/>
</dbReference>
<comment type="similarity">
    <text evidence="9">Belongs to the 'phage' integrase family. XerC subfamily.</text>
</comment>
<keyword evidence="4 9" id="KW-0159">Chromosome partition</keyword>
<keyword evidence="8 9" id="KW-0131">Cell cycle</keyword>
<dbReference type="InterPro" id="IPR044068">
    <property type="entry name" value="CB"/>
</dbReference>
<evidence type="ECO:0000313" key="13">
    <source>
        <dbReference type="Proteomes" id="UP000315938"/>
    </source>
</evidence>
<gene>
    <name evidence="9" type="primary">xerC</name>
    <name evidence="12" type="ORF">FNV44_05365</name>
</gene>
<feature type="domain" description="Tyr recombinase" evidence="10">
    <location>
        <begin position="107"/>
        <end position="293"/>
    </location>
</feature>
<dbReference type="GO" id="GO:0006313">
    <property type="term" value="P:DNA transposition"/>
    <property type="evidence" value="ECO:0007669"/>
    <property type="project" value="UniProtKB-UniRule"/>
</dbReference>
<accession>A0A553IG13</accession>
<dbReference type="Pfam" id="PF00589">
    <property type="entry name" value="Phage_integrase"/>
    <property type="match status" value="1"/>
</dbReference>
<dbReference type="Proteomes" id="UP000315938">
    <property type="component" value="Unassembled WGS sequence"/>
</dbReference>
<evidence type="ECO:0000259" key="10">
    <source>
        <dbReference type="PROSITE" id="PS51898"/>
    </source>
</evidence>
<evidence type="ECO:0000256" key="1">
    <source>
        <dbReference type="ARBA" id="ARBA00004496"/>
    </source>
</evidence>
<evidence type="ECO:0000256" key="5">
    <source>
        <dbReference type="ARBA" id="ARBA00022908"/>
    </source>
</evidence>
<dbReference type="InterPro" id="IPR004107">
    <property type="entry name" value="Integrase_SAM-like_N"/>
</dbReference>
<dbReference type="InterPro" id="IPR002104">
    <property type="entry name" value="Integrase_catalytic"/>
</dbReference>
<dbReference type="GO" id="GO:0009037">
    <property type="term" value="F:tyrosine-based site-specific recombinase activity"/>
    <property type="evidence" value="ECO:0007669"/>
    <property type="project" value="UniProtKB-UniRule"/>
</dbReference>
<dbReference type="InterPro" id="IPR023009">
    <property type="entry name" value="Tyrosine_recombinase_XerC/XerD"/>
</dbReference>
<comment type="subunit">
    <text evidence="9">Forms a cyclic heterotetrameric complex composed of two molecules of XerC and two molecules of XerD.</text>
</comment>